<evidence type="ECO:0000313" key="4">
    <source>
        <dbReference type="EMBL" id="CAF2141293.1"/>
    </source>
</evidence>
<gene>
    <name evidence="5" type="ORF">BYL167_LOCUS6991</name>
    <name evidence="3" type="ORF">CJN711_LOCUS19388</name>
    <name evidence="7" type="ORF">GIL414_LOCUS16369</name>
    <name evidence="2" type="ORF">KQP761_LOCUS5871</name>
    <name evidence="4" type="ORF">MBJ925_LOCUS29573</name>
    <name evidence="6" type="ORF">SMN809_LOCUS10919</name>
</gene>
<dbReference type="EMBL" id="CAJNOV010009090">
    <property type="protein sequence ID" value="CAF1350286.1"/>
    <property type="molecule type" value="Genomic_DNA"/>
</dbReference>
<accession>A0A815F2Z3</accession>
<name>A0A815F2Z3_9BILA</name>
<dbReference type="Proteomes" id="UP000676336">
    <property type="component" value="Unassembled WGS sequence"/>
</dbReference>
<dbReference type="EMBL" id="CAJOBJ010007467">
    <property type="protein sequence ID" value="CAF4086566.1"/>
    <property type="molecule type" value="Genomic_DNA"/>
</dbReference>
<comment type="caution">
    <text evidence="2">The sequence shown here is derived from an EMBL/GenBank/DDBJ whole genome shotgun (WGS) entry which is preliminary data.</text>
</comment>
<dbReference type="Proteomes" id="UP000663824">
    <property type="component" value="Unassembled WGS sequence"/>
</dbReference>
<evidence type="ECO:0000313" key="3">
    <source>
        <dbReference type="EMBL" id="CAF1350286.1"/>
    </source>
</evidence>
<dbReference type="Proteomes" id="UP000681720">
    <property type="component" value="Unassembled WGS sequence"/>
</dbReference>
<evidence type="ECO:0000313" key="5">
    <source>
        <dbReference type="EMBL" id="CAF3872405.1"/>
    </source>
</evidence>
<dbReference type="Proteomes" id="UP000663834">
    <property type="component" value="Unassembled WGS sequence"/>
</dbReference>
<dbReference type="Proteomes" id="UP000663855">
    <property type="component" value="Unassembled WGS sequence"/>
</dbReference>
<protein>
    <submittedName>
        <fullName evidence="2">Uncharacterized protein</fullName>
    </submittedName>
</protein>
<dbReference type="EMBL" id="CAJNRE010015820">
    <property type="protein sequence ID" value="CAF2141293.1"/>
    <property type="molecule type" value="Genomic_DNA"/>
</dbReference>
<reference evidence="2" key="1">
    <citation type="submission" date="2021-02" db="EMBL/GenBank/DDBJ databases">
        <authorList>
            <person name="Nowell W R."/>
        </authorList>
    </citation>
    <scope>NUCLEOTIDE SEQUENCE</scope>
</reference>
<dbReference type="EMBL" id="CAJNOW010001637">
    <property type="protein sequence ID" value="CAF1323611.1"/>
    <property type="molecule type" value="Genomic_DNA"/>
</dbReference>
<evidence type="ECO:0000313" key="2">
    <source>
        <dbReference type="EMBL" id="CAF1323611.1"/>
    </source>
</evidence>
<dbReference type="EMBL" id="CAJOBI010003832">
    <property type="protein sequence ID" value="CAF3982164.1"/>
    <property type="molecule type" value="Genomic_DNA"/>
</dbReference>
<sequence>MQFFLSSFFLFLLVFSTASGFLTSSCKKRGEVCRASGDCCPALGHRMVCALHLKICGKKTCCITEVEQQQERQAAIIRNRNPKLKHMLSKIMGQ</sequence>
<dbReference type="EMBL" id="CAJOBH010001765">
    <property type="protein sequence ID" value="CAF3872405.1"/>
    <property type="molecule type" value="Genomic_DNA"/>
</dbReference>
<dbReference type="Proteomes" id="UP000681967">
    <property type="component" value="Unassembled WGS sequence"/>
</dbReference>
<proteinExistence type="predicted"/>
<feature type="chain" id="PRO_5036227368" evidence="1">
    <location>
        <begin position="21"/>
        <end position="94"/>
    </location>
</feature>
<dbReference type="OrthoDB" id="9993908at2759"/>
<keyword evidence="1" id="KW-0732">Signal</keyword>
<evidence type="ECO:0000313" key="6">
    <source>
        <dbReference type="EMBL" id="CAF3982164.1"/>
    </source>
</evidence>
<feature type="signal peptide" evidence="1">
    <location>
        <begin position="1"/>
        <end position="20"/>
    </location>
</feature>
<evidence type="ECO:0000313" key="8">
    <source>
        <dbReference type="Proteomes" id="UP000663834"/>
    </source>
</evidence>
<dbReference type="AlphaFoldDB" id="A0A815F2Z3"/>
<evidence type="ECO:0000313" key="7">
    <source>
        <dbReference type="EMBL" id="CAF4086566.1"/>
    </source>
</evidence>
<organism evidence="2 8">
    <name type="scientific">Rotaria magnacalcarata</name>
    <dbReference type="NCBI Taxonomy" id="392030"/>
    <lineage>
        <taxon>Eukaryota</taxon>
        <taxon>Metazoa</taxon>
        <taxon>Spiralia</taxon>
        <taxon>Gnathifera</taxon>
        <taxon>Rotifera</taxon>
        <taxon>Eurotatoria</taxon>
        <taxon>Bdelloidea</taxon>
        <taxon>Philodinida</taxon>
        <taxon>Philodinidae</taxon>
        <taxon>Rotaria</taxon>
    </lineage>
</organism>
<evidence type="ECO:0000256" key="1">
    <source>
        <dbReference type="SAM" id="SignalP"/>
    </source>
</evidence>